<reference evidence="2 3" key="1">
    <citation type="journal article" date="2016" name="BMC Genomics">
        <title>Genomic analysis of the nitrate-respiring Sphingopyxis granuli (formerly Sphingomonas macrogoltabida) strain TFA.</title>
        <authorList>
            <person name="Garcia-Romero I."/>
            <person name="Perez-Pulido A.J."/>
            <person name="Gonzalez-Flores Y.E."/>
            <person name="Reyes-Ramirez F."/>
            <person name="Santero E."/>
            <person name="Floriano B."/>
        </authorList>
    </citation>
    <scope>NUCLEOTIDE SEQUENCE [LARGE SCALE GENOMIC DNA]</scope>
    <source>
        <strain evidence="2 3">TFA</strain>
    </source>
</reference>
<organism evidence="2 3">
    <name type="scientific">Sphingopyxis granuli</name>
    <dbReference type="NCBI Taxonomy" id="267128"/>
    <lineage>
        <taxon>Bacteria</taxon>
        <taxon>Pseudomonadati</taxon>
        <taxon>Pseudomonadota</taxon>
        <taxon>Alphaproteobacteria</taxon>
        <taxon>Sphingomonadales</taxon>
        <taxon>Sphingomonadaceae</taxon>
        <taxon>Sphingopyxis</taxon>
    </lineage>
</organism>
<feature type="region of interest" description="Disordered" evidence="1">
    <location>
        <begin position="47"/>
        <end position="79"/>
    </location>
</feature>
<dbReference type="RefSeq" id="WP_067183885.1">
    <property type="nucleotide sequence ID" value="NZ_CP012199.1"/>
</dbReference>
<dbReference type="KEGG" id="sgi:SGRAN_2362"/>
<evidence type="ECO:0000256" key="1">
    <source>
        <dbReference type="SAM" id="MobiDB-lite"/>
    </source>
</evidence>
<proteinExistence type="predicted"/>
<evidence type="ECO:0008006" key="4">
    <source>
        <dbReference type="Google" id="ProtNLM"/>
    </source>
</evidence>
<gene>
    <name evidence="2" type="ORF">SGRAN_2362</name>
</gene>
<evidence type="ECO:0000313" key="3">
    <source>
        <dbReference type="Proteomes" id="UP000058599"/>
    </source>
</evidence>
<keyword evidence="3" id="KW-1185">Reference proteome</keyword>
<protein>
    <recommendedName>
        <fullName evidence="4">Lipoprotein</fullName>
    </recommendedName>
</protein>
<accession>A0AA86L495</accession>
<dbReference type="PROSITE" id="PS51257">
    <property type="entry name" value="PROKAR_LIPOPROTEIN"/>
    <property type="match status" value="1"/>
</dbReference>
<evidence type="ECO:0000313" key="2">
    <source>
        <dbReference type="EMBL" id="AMG74725.1"/>
    </source>
</evidence>
<sequence length="79" mass="8076">MARALMILPLLLLAACDREPDFDTRYDAVASEIEARAKAMDAAVAASEKAARAAGETEGGSSALPTDDKAATPPPSSGE</sequence>
<dbReference type="AlphaFoldDB" id="A0AA86L495"/>
<dbReference type="Proteomes" id="UP000058599">
    <property type="component" value="Chromosome"/>
</dbReference>
<name>A0AA86L495_9SPHN</name>
<dbReference type="EMBL" id="CP012199">
    <property type="protein sequence ID" value="AMG74725.1"/>
    <property type="molecule type" value="Genomic_DNA"/>
</dbReference>